<name>A0A6A5WRK3_9PLEO</name>
<sequence>MDNSTSPRRQPGQPPPGVAPRLRSFFSAPRRPAHHANPTSTSVHIAAEESDPKDDMVEREPSGEYRVAAPCLTSPFNARGTLKGDMDEAEDERRMIAYYQPGSTQDPPIPPGMMVAIKQALASSMERAAASLENDCWIFEGDQKRRR</sequence>
<reference evidence="2" key="1">
    <citation type="journal article" date="2020" name="Stud. Mycol.">
        <title>101 Dothideomycetes genomes: a test case for predicting lifestyles and emergence of pathogens.</title>
        <authorList>
            <person name="Haridas S."/>
            <person name="Albert R."/>
            <person name="Binder M."/>
            <person name="Bloem J."/>
            <person name="Labutti K."/>
            <person name="Salamov A."/>
            <person name="Andreopoulos B."/>
            <person name="Baker S."/>
            <person name="Barry K."/>
            <person name="Bills G."/>
            <person name="Bluhm B."/>
            <person name="Cannon C."/>
            <person name="Castanera R."/>
            <person name="Culley D."/>
            <person name="Daum C."/>
            <person name="Ezra D."/>
            <person name="Gonzalez J."/>
            <person name="Henrissat B."/>
            <person name="Kuo A."/>
            <person name="Liang C."/>
            <person name="Lipzen A."/>
            <person name="Lutzoni F."/>
            <person name="Magnuson J."/>
            <person name="Mondo S."/>
            <person name="Nolan M."/>
            <person name="Ohm R."/>
            <person name="Pangilinan J."/>
            <person name="Park H.-J."/>
            <person name="Ramirez L."/>
            <person name="Alfaro M."/>
            <person name="Sun H."/>
            <person name="Tritt A."/>
            <person name="Yoshinaga Y."/>
            <person name="Zwiers L.-H."/>
            <person name="Turgeon B."/>
            <person name="Goodwin S."/>
            <person name="Spatafora J."/>
            <person name="Crous P."/>
            <person name="Grigoriev I."/>
        </authorList>
    </citation>
    <scope>NUCLEOTIDE SEQUENCE</scope>
    <source>
        <strain evidence="2">CBS 123094</strain>
    </source>
</reference>
<dbReference type="OrthoDB" id="4188844at2759"/>
<dbReference type="EMBL" id="ML977567">
    <property type="protein sequence ID" value="KAF2004493.1"/>
    <property type="molecule type" value="Genomic_DNA"/>
</dbReference>
<gene>
    <name evidence="2" type="ORF">P154DRAFT_617038</name>
</gene>
<evidence type="ECO:0000313" key="2">
    <source>
        <dbReference type="EMBL" id="KAF2004493.1"/>
    </source>
</evidence>
<dbReference type="AlphaFoldDB" id="A0A6A5WRK3"/>
<evidence type="ECO:0000313" key="3">
    <source>
        <dbReference type="Proteomes" id="UP000799779"/>
    </source>
</evidence>
<feature type="compositionally biased region" description="Basic and acidic residues" evidence="1">
    <location>
        <begin position="53"/>
        <end position="63"/>
    </location>
</feature>
<keyword evidence="3" id="KW-1185">Reference proteome</keyword>
<evidence type="ECO:0000256" key="1">
    <source>
        <dbReference type="SAM" id="MobiDB-lite"/>
    </source>
</evidence>
<proteinExistence type="predicted"/>
<protein>
    <submittedName>
        <fullName evidence="2">Uncharacterized protein</fullName>
    </submittedName>
</protein>
<accession>A0A6A5WRK3</accession>
<feature type="region of interest" description="Disordered" evidence="1">
    <location>
        <begin position="1"/>
        <end position="67"/>
    </location>
</feature>
<organism evidence="2 3">
    <name type="scientific">Amniculicola lignicola CBS 123094</name>
    <dbReference type="NCBI Taxonomy" id="1392246"/>
    <lineage>
        <taxon>Eukaryota</taxon>
        <taxon>Fungi</taxon>
        <taxon>Dikarya</taxon>
        <taxon>Ascomycota</taxon>
        <taxon>Pezizomycotina</taxon>
        <taxon>Dothideomycetes</taxon>
        <taxon>Pleosporomycetidae</taxon>
        <taxon>Pleosporales</taxon>
        <taxon>Amniculicolaceae</taxon>
        <taxon>Amniculicola</taxon>
    </lineage>
</organism>
<dbReference type="Proteomes" id="UP000799779">
    <property type="component" value="Unassembled WGS sequence"/>
</dbReference>